<evidence type="ECO:0000313" key="2">
    <source>
        <dbReference type="Proteomes" id="UP001237448"/>
    </source>
</evidence>
<dbReference type="Proteomes" id="UP001237448">
    <property type="component" value="Unassembled WGS sequence"/>
</dbReference>
<proteinExistence type="predicted"/>
<protein>
    <submittedName>
        <fullName evidence="1">Uncharacterized protein</fullName>
    </submittedName>
</protein>
<name>A0ABU0FJG0_9HYPH</name>
<evidence type="ECO:0000313" key="1">
    <source>
        <dbReference type="EMBL" id="MDQ0394748.1"/>
    </source>
</evidence>
<dbReference type="EMBL" id="JAUSVK010000001">
    <property type="protein sequence ID" value="MDQ0394748.1"/>
    <property type="molecule type" value="Genomic_DNA"/>
</dbReference>
<reference evidence="1 2" key="1">
    <citation type="submission" date="2023-07" db="EMBL/GenBank/DDBJ databases">
        <title>Genomic Encyclopedia of Type Strains, Phase IV (KMG-IV): sequencing the most valuable type-strain genomes for metagenomic binning, comparative biology and taxonomic classification.</title>
        <authorList>
            <person name="Goeker M."/>
        </authorList>
    </citation>
    <scope>NUCLEOTIDE SEQUENCE [LARGE SCALE GENOMIC DNA]</scope>
    <source>
        <strain evidence="1 2">DSM 5896</strain>
    </source>
</reference>
<sequence length="59" mass="6654">MAHAVEVFGGHPLSVEDTRRAYGETRWITLVFSVDAWSFWSGLCAARRGTPHHQLEEGK</sequence>
<dbReference type="RefSeq" id="WP_307432391.1">
    <property type="nucleotide sequence ID" value="NZ_JAUSVK010000001.1"/>
</dbReference>
<organism evidence="1 2">
    <name type="scientific">Labrys monachus</name>
    <dbReference type="NCBI Taxonomy" id="217067"/>
    <lineage>
        <taxon>Bacteria</taxon>
        <taxon>Pseudomonadati</taxon>
        <taxon>Pseudomonadota</taxon>
        <taxon>Alphaproteobacteria</taxon>
        <taxon>Hyphomicrobiales</taxon>
        <taxon>Xanthobacteraceae</taxon>
        <taxon>Labrys</taxon>
    </lineage>
</organism>
<keyword evidence="2" id="KW-1185">Reference proteome</keyword>
<comment type="caution">
    <text evidence="1">The sequence shown here is derived from an EMBL/GenBank/DDBJ whole genome shotgun (WGS) entry which is preliminary data.</text>
</comment>
<accession>A0ABU0FJG0</accession>
<gene>
    <name evidence="1" type="ORF">J3R73_004540</name>
</gene>